<gene>
    <name evidence="2" type="ORF">EQG79_27770</name>
</gene>
<sequence length="293" mass="32686">MMNYILALALILMAGTGYAQQTRTQKLDSLYNDPFFYSTVSAIILPKGFVEVNNFGSLFTTNELFSSNAERQDLNARLSQFVNLLQISYGTSASSRFNVGVDLQYSSLRVDIDPQSSPFRVFGRDSALVNDQAFTHVGLRFRWKPIARNRKLLVQGSVYQPIYKPDENLTSLRLQVVYVFELSRRLFLYAQPGLTYNIPKKSISGSVAIPLTALLQFQLTPRLGLMGLMNHAIGLSKNAERVFSQTSRGSQIGTGLQFQPSLRLGITGFVTQYLAGKNTGVYRTANLGLRVIL</sequence>
<dbReference type="Proteomes" id="UP000290407">
    <property type="component" value="Unassembled WGS sequence"/>
</dbReference>
<dbReference type="AlphaFoldDB" id="A0A4Q2UCN8"/>
<proteinExistence type="predicted"/>
<keyword evidence="3" id="KW-1185">Reference proteome</keyword>
<dbReference type="RefSeq" id="WP_206445615.1">
    <property type="nucleotide sequence ID" value="NZ_SBLB01000011.1"/>
</dbReference>
<protein>
    <recommendedName>
        <fullName evidence="4">DUF3316 domain-containing protein</fullName>
    </recommendedName>
</protein>
<keyword evidence="1" id="KW-0732">Signal</keyword>
<evidence type="ECO:0000256" key="1">
    <source>
        <dbReference type="SAM" id="SignalP"/>
    </source>
</evidence>
<evidence type="ECO:0000313" key="3">
    <source>
        <dbReference type="Proteomes" id="UP000290407"/>
    </source>
</evidence>
<feature type="chain" id="PRO_5020936226" description="DUF3316 domain-containing protein" evidence="1">
    <location>
        <begin position="20"/>
        <end position="293"/>
    </location>
</feature>
<dbReference type="EMBL" id="SBLB01000011">
    <property type="protein sequence ID" value="RYC66903.1"/>
    <property type="molecule type" value="Genomic_DNA"/>
</dbReference>
<organism evidence="2 3">
    <name type="scientific">Spirosoma sordidisoli</name>
    <dbReference type="NCBI Taxonomy" id="2502893"/>
    <lineage>
        <taxon>Bacteria</taxon>
        <taxon>Pseudomonadati</taxon>
        <taxon>Bacteroidota</taxon>
        <taxon>Cytophagia</taxon>
        <taxon>Cytophagales</taxon>
        <taxon>Cytophagaceae</taxon>
        <taxon>Spirosoma</taxon>
    </lineage>
</organism>
<feature type="signal peptide" evidence="1">
    <location>
        <begin position="1"/>
        <end position="19"/>
    </location>
</feature>
<accession>A0A4Q2UCN8</accession>
<name>A0A4Q2UCN8_9BACT</name>
<comment type="caution">
    <text evidence="2">The sequence shown here is derived from an EMBL/GenBank/DDBJ whole genome shotgun (WGS) entry which is preliminary data.</text>
</comment>
<reference evidence="2 3" key="1">
    <citation type="submission" date="2019-01" db="EMBL/GenBank/DDBJ databases">
        <title>Spirosoma flava sp. nov., a propanil-degrading bacterium isolated from herbicide-contaminated soil.</title>
        <authorList>
            <person name="Zhang L."/>
            <person name="Jiang J.-D."/>
        </authorList>
    </citation>
    <scope>NUCLEOTIDE SEQUENCE [LARGE SCALE GENOMIC DNA]</scope>
    <source>
        <strain evidence="2 3">TY50</strain>
    </source>
</reference>
<evidence type="ECO:0000313" key="2">
    <source>
        <dbReference type="EMBL" id="RYC66903.1"/>
    </source>
</evidence>
<evidence type="ECO:0008006" key="4">
    <source>
        <dbReference type="Google" id="ProtNLM"/>
    </source>
</evidence>